<dbReference type="InterPro" id="IPR050583">
    <property type="entry name" value="Mycobacterial_A85_antigen"/>
</dbReference>
<organism evidence="2 3">
    <name type="scientific">Arthrobacter silviterrae</name>
    <dbReference type="NCBI Taxonomy" id="2026658"/>
    <lineage>
        <taxon>Bacteria</taxon>
        <taxon>Bacillati</taxon>
        <taxon>Actinomycetota</taxon>
        <taxon>Actinomycetes</taxon>
        <taxon>Micrococcales</taxon>
        <taxon>Micrococcaceae</taxon>
        <taxon>Arthrobacter</taxon>
    </lineage>
</organism>
<dbReference type="Gene3D" id="3.40.50.1820">
    <property type="entry name" value="alpha/beta hydrolase"/>
    <property type="match status" value="1"/>
</dbReference>
<evidence type="ECO:0000313" key="3">
    <source>
        <dbReference type="Proteomes" id="UP000479226"/>
    </source>
</evidence>
<accession>A0ABX0DMS1</accession>
<dbReference type="PANTHER" id="PTHR48098">
    <property type="entry name" value="ENTEROCHELIN ESTERASE-RELATED"/>
    <property type="match status" value="1"/>
</dbReference>
<evidence type="ECO:0000313" key="2">
    <source>
        <dbReference type="EMBL" id="NGN85487.1"/>
    </source>
</evidence>
<protein>
    <submittedName>
        <fullName evidence="2">Esterase</fullName>
    </submittedName>
</protein>
<keyword evidence="3" id="KW-1185">Reference proteome</keyword>
<dbReference type="InterPro" id="IPR000801">
    <property type="entry name" value="Esterase-like"/>
</dbReference>
<comment type="caution">
    <text evidence="2">The sequence shown here is derived from an EMBL/GenBank/DDBJ whole genome shotgun (WGS) entry which is preliminary data.</text>
</comment>
<dbReference type="PANTHER" id="PTHR48098:SF1">
    <property type="entry name" value="DIACYLGLYCEROL ACYLTRANSFERASE_MYCOLYLTRANSFERASE AG85A"/>
    <property type="match status" value="1"/>
</dbReference>
<keyword evidence="1" id="KW-1133">Transmembrane helix</keyword>
<sequence length="438" mass="45399">MGIISNIDLLSGPFPVLLAVLACLSGAALLLRRGRGWILGVVAAALLAAVLAWAANWYVVNVAGLSAYDLPLQVIAWIGTGIFAILLMVLNLAVGRWWRRLLAPVAMAVVVVAVAAQVNVYFGAYRTIGDLTGASTANIAPLAFSGANGRHILAPAAPVNSPVVNRWVKPAGLPLTGTVNSVQIPGRVSGFTARTGYVYLPPAYQAHQRPLLPVLVLITGQPGSPADWLKAGGLQATIDAFAAAHQGLAPVVVIPDVNGTHSGNTMCMDSKIAKADTYLAVDVPAWIKNTLSVDLNPRHWAIGGFSFGGTCALQMAALHPGTYPSAIDLSGEAEPAISANRSATIQAAFGGNTAAFNALTPLAMMAKTHYTDSWIYFAAGAQDGRFTGYQNLVSAAARTAGMTVTTHSVPGAGHSWAVPLNSLGPALNWLAPRLGLAP</sequence>
<feature type="transmembrane region" description="Helical" evidence="1">
    <location>
        <begin position="38"/>
        <end position="60"/>
    </location>
</feature>
<dbReference type="Proteomes" id="UP000479226">
    <property type="component" value="Unassembled WGS sequence"/>
</dbReference>
<feature type="transmembrane region" description="Helical" evidence="1">
    <location>
        <begin position="12"/>
        <end position="31"/>
    </location>
</feature>
<feature type="transmembrane region" description="Helical" evidence="1">
    <location>
        <begin position="72"/>
        <end position="94"/>
    </location>
</feature>
<gene>
    <name evidence="2" type="ORF">G6N77_18775</name>
</gene>
<evidence type="ECO:0000256" key="1">
    <source>
        <dbReference type="SAM" id="Phobius"/>
    </source>
</evidence>
<dbReference type="Pfam" id="PF00756">
    <property type="entry name" value="Esterase"/>
    <property type="match status" value="1"/>
</dbReference>
<name>A0ABX0DMS1_9MICC</name>
<proteinExistence type="predicted"/>
<keyword evidence="1" id="KW-0472">Membrane</keyword>
<dbReference type="InterPro" id="IPR029058">
    <property type="entry name" value="AB_hydrolase_fold"/>
</dbReference>
<dbReference type="EMBL" id="JAAKZI010000054">
    <property type="protein sequence ID" value="NGN85487.1"/>
    <property type="molecule type" value="Genomic_DNA"/>
</dbReference>
<dbReference type="SUPFAM" id="SSF53474">
    <property type="entry name" value="alpha/beta-Hydrolases"/>
    <property type="match status" value="1"/>
</dbReference>
<keyword evidence="1" id="KW-0812">Transmembrane</keyword>
<dbReference type="RefSeq" id="WP_165183696.1">
    <property type="nucleotide sequence ID" value="NZ_JAAKZI010000054.1"/>
</dbReference>
<reference evidence="2 3" key="1">
    <citation type="submission" date="2020-02" db="EMBL/GenBank/DDBJ databases">
        <title>Genome sequence of the type strain DSM 27180 of Arthrobacter silviterrae.</title>
        <authorList>
            <person name="Gao J."/>
            <person name="Sun J."/>
        </authorList>
    </citation>
    <scope>NUCLEOTIDE SEQUENCE [LARGE SCALE GENOMIC DNA]</scope>
    <source>
        <strain evidence="2 3">DSM 27180</strain>
    </source>
</reference>
<feature type="transmembrane region" description="Helical" evidence="1">
    <location>
        <begin position="101"/>
        <end position="122"/>
    </location>
</feature>